<dbReference type="Pfam" id="PF13560">
    <property type="entry name" value="HTH_31"/>
    <property type="match status" value="1"/>
</dbReference>
<dbReference type="InterPro" id="IPR014710">
    <property type="entry name" value="RmlC-like_jellyroll"/>
</dbReference>
<evidence type="ECO:0000313" key="3">
    <source>
        <dbReference type="EMBL" id="MBJ3774957.1"/>
    </source>
</evidence>
<dbReference type="SUPFAM" id="SSF51182">
    <property type="entry name" value="RmlC-like cupins"/>
    <property type="match status" value="1"/>
</dbReference>
<dbReference type="InterPro" id="IPR010982">
    <property type="entry name" value="Lambda_DNA-bd_dom_sf"/>
</dbReference>
<dbReference type="InterPro" id="IPR011051">
    <property type="entry name" value="RmlC_Cupin_sf"/>
</dbReference>
<keyword evidence="1" id="KW-0238">DNA-binding</keyword>
<dbReference type="InterPro" id="IPR050807">
    <property type="entry name" value="TransReg_Diox_bact_type"/>
</dbReference>
<dbReference type="InterPro" id="IPR013096">
    <property type="entry name" value="Cupin_2"/>
</dbReference>
<dbReference type="SUPFAM" id="SSF47413">
    <property type="entry name" value="lambda repressor-like DNA-binding domains"/>
    <property type="match status" value="1"/>
</dbReference>
<dbReference type="PROSITE" id="PS50943">
    <property type="entry name" value="HTH_CROC1"/>
    <property type="match status" value="1"/>
</dbReference>
<comment type="caution">
    <text evidence="3">The sequence shown here is derived from an EMBL/GenBank/DDBJ whole genome shotgun (WGS) entry which is preliminary data.</text>
</comment>
<evidence type="ECO:0000256" key="1">
    <source>
        <dbReference type="ARBA" id="ARBA00023125"/>
    </source>
</evidence>
<gene>
    <name evidence="3" type="ORF">JCR33_04615</name>
</gene>
<dbReference type="RefSeq" id="WP_198880858.1">
    <property type="nucleotide sequence ID" value="NZ_JAEKJA010000003.1"/>
</dbReference>
<dbReference type="PANTHER" id="PTHR46797">
    <property type="entry name" value="HTH-TYPE TRANSCRIPTIONAL REGULATOR"/>
    <property type="match status" value="1"/>
</dbReference>
<dbReference type="InterPro" id="IPR001387">
    <property type="entry name" value="Cro/C1-type_HTH"/>
</dbReference>
<dbReference type="AlphaFoldDB" id="A0A934MC72"/>
<dbReference type="Pfam" id="PF07883">
    <property type="entry name" value="Cupin_2"/>
    <property type="match status" value="1"/>
</dbReference>
<evidence type="ECO:0000313" key="4">
    <source>
        <dbReference type="Proteomes" id="UP000609531"/>
    </source>
</evidence>
<dbReference type="Gene3D" id="1.10.260.40">
    <property type="entry name" value="lambda repressor-like DNA-binding domains"/>
    <property type="match status" value="1"/>
</dbReference>
<dbReference type="CDD" id="cd02209">
    <property type="entry name" value="cupin_XRE_C"/>
    <property type="match status" value="1"/>
</dbReference>
<keyword evidence="4" id="KW-1185">Reference proteome</keyword>
<protein>
    <submittedName>
        <fullName evidence="3">Cupin domain-containing protein</fullName>
    </submittedName>
</protein>
<proteinExistence type="predicted"/>
<organism evidence="3 4">
    <name type="scientific">Acuticoccus mangrovi</name>
    <dbReference type="NCBI Taxonomy" id="2796142"/>
    <lineage>
        <taxon>Bacteria</taxon>
        <taxon>Pseudomonadati</taxon>
        <taxon>Pseudomonadota</taxon>
        <taxon>Alphaproteobacteria</taxon>
        <taxon>Hyphomicrobiales</taxon>
        <taxon>Amorphaceae</taxon>
        <taxon>Acuticoccus</taxon>
    </lineage>
</organism>
<dbReference type="SMART" id="SM00530">
    <property type="entry name" value="HTH_XRE"/>
    <property type="match status" value="1"/>
</dbReference>
<dbReference type="GO" id="GO:0003677">
    <property type="term" value="F:DNA binding"/>
    <property type="evidence" value="ECO:0007669"/>
    <property type="project" value="UniProtKB-KW"/>
</dbReference>
<dbReference type="PANTHER" id="PTHR46797:SF2">
    <property type="entry name" value="TRANSCRIPTIONAL REGULATOR"/>
    <property type="match status" value="1"/>
</dbReference>
<dbReference type="GO" id="GO:0005829">
    <property type="term" value="C:cytosol"/>
    <property type="evidence" value="ECO:0007669"/>
    <property type="project" value="TreeGrafter"/>
</dbReference>
<accession>A0A934MC72</accession>
<feature type="domain" description="HTH cro/C1-type" evidence="2">
    <location>
        <begin position="20"/>
        <end position="74"/>
    </location>
</feature>
<dbReference type="EMBL" id="JAEKJA010000003">
    <property type="protein sequence ID" value="MBJ3774957.1"/>
    <property type="molecule type" value="Genomic_DNA"/>
</dbReference>
<sequence length="197" mass="21516">MEIKPADQEEGDEVGVGVRLREYRRRAGLRLKDVAGKAKCSESMLSKIENGLVSPSINTLHRITRSLGISIADLFAEPDHNAPFVLRAGRRPTLVRHPLRGGDGVSLESLTPFEIHGILQAQIHVVAPGGASDGLISHEGEELGYVLQGQIEIIVDDQHAVLGPGDSFFFASQRPHGYRNVGNEEVRIVWVNSPPTY</sequence>
<name>A0A934MC72_9HYPH</name>
<dbReference type="Gene3D" id="2.60.120.10">
    <property type="entry name" value="Jelly Rolls"/>
    <property type="match status" value="1"/>
</dbReference>
<dbReference type="Proteomes" id="UP000609531">
    <property type="component" value="Unassembled WGS sequence"/>
</dbReference>
<dbReference type="GO" id="GO:0003700">
    <property type="term" value="F:DNA-binding transcription factor activity"/>
    <property type="evidence" value="ECO:0007669"/>
    <property type="project" value="TreeGrafter"/>
</dbReference>
<reference evidence="3" key="1">
    <citation type="submission" date="2020-12" db="EMBL/GenBank/DDBJ databases">
        <title>Bacterial taxonomy.</title>
        <authorList>
            <person name="Pan X."/>
        </authorList>
    </citation>
    <scope>NUCLEOTIDE SEQUENCE</scope>
    <source>
        <strain evidence="3">B2012</strain>
    </source>
</reference>
<evidence type="ECO:0000259" key="2">
    <source>
        <dbReference type="PROSITE" id="PS50943"/>
    </source>
</evidence>
<dbReference type="CDD" id="cd00093">
    <property type="entry name" value="HTH_XRE"/>
    <property type="match status" value="1"/>
</dbReference>